<dbReference type="STRING" id="307972.A0A2G8KM90"/>
<proteinExistence type="inferred from homology"/>
<keyword evidence="2 4" id="KW-0833">Ubl conjugation pathway</keyword>
<evidence type="ECO:0000256" key="2">
    <source>
        <dbReference type="ARBA" id="ARBA00022786"/>
    </source>
</evidence>
<feature type="compositionally biased region" description="Basic and acidic residues" evidence="5">
    <location>
        <begin position="161"/>
        <end position="182"/>
    </location>
</feature>
<evidence type="ECO:0000256" key="5">
    <source>
        <dbReference type="SAM" id="MobiDB-lite"/>
    </source>
</evidence>
<dbReference type="PROSITE" id="PS50127">
    <property type="entry name" value="UBC_2"/>
    <property type="match status" value="1"/>
</dbReference>
<organism evidence="7 8">
    <name type="scientific">Stichopus japonicus</name>
    <name type="common">Sea cucumber</name>
    <dbReference type="NCBI Taxonomy" id="307972"/>
    <lineage>
        <taxon>Eukaryota</taxon>
        <taxon>Metazoa</taxon>
        <taxon>Echinodermata</taxon>
        <taxon>Eleutherozoa</taxon>
        <taxon>Echinozoa</taxon>
        <taxon>Holothuroidea</taxon>
        <taxon>Aspidochirotacea</taxon>
        <taxon>Aspidochirotida</taxon>
        <taxon>Stichopodidae</taxon>
        <taxon>Apostichopus</taxon>
    </lineage>
</organism>
<dbReference type="SMART" id="SM00212">
    <property type="entry name" value="UBCc"/>
    <property type="match status" value="1"/>
</dbReference>
<dbReference type="InterPro" id="IPR050113">
    <property type="entry name" value="Ub_conjugating_enzyme"/>
</dbReference>
<protein>
    <submittedName>
        <fullName evidence="7">Putative ubiquitin-conjugating enzyme E2 U-like</fullName>
    </submittedName>
</protein>
<feature type="region of interest" description="Disordered" evidence="5">
    <location>
        <begin position="276"/>
        <end position="304"/>
    </location>
</feature>
<dbReference type="GO" id="GO:0016740">
    <property type="term" value="F:transferase activity"/>
    <property type="evidence" value="ECO:0007669"/>
    <property type="project" value="UniProtKB-KW"/>
</dbReference>
<dbReference type="Proteomes" id="UP000230750">
    <property type="component" value="Unassembled WGS sequence"/>
</dbReference>
<keyword evidence="8" id="KW-1185">Reference proteome</keyword>
<keyword evidence="1" id="KW-0808">Transferase</keyword>
<dbReference type="PROSITE" id="PS00183">
    <property type="entry name" value="UBC_1"/>
    <property type="match status" value="1"/>
</dbReference>
<dbReference type="Pfam" id="PF00179">
    <property type="entry name" value="UQ_con"/>
    <property type="match status" value="1"/>
</dbReference>
<feature type="domain" description="UBC core" evidence="6">
    <location>
        <begin position="4"/>
        <end position="154"/>
    </location>
</feature>
<sequence>MHSRAYMFLERDYVLLQRHPAWGIEAHPLNEENFFEWTATIQGLKDTLWEGGVFVVSLKFPENYNDEPPDVHFHTIPFHPNIDMKTGRPCVDFLDDVNLWRDSYSLHYILLSLQFLLSNPVIENAINLEAANISEDQPDLYMHTVLDCVRASQHLFSQRANNRDQEADDKEREVPTDSETRHSNHLSKVSFDEYLTTWTGIATSKPQINMKNPLLEAIKRDSKLQAAHFGLTLEDLQEQMKKQLNEHNAIMYGNFGKKQKTQDAQERRLDQISKMKKIYLPRRSAPPPSTAAQSESGEPWDGDVEDLVAWTNELDEDDLEF</sequence>
<keyword evidence="4" id="KW-0067">ATP-binding</keyword>
<evidence type="ECO:0000256" key="3">
    <source>
        <dbReference type="PROSITE-ProRule" id="PRU10133"/>
    </source>
</evidence>
<dbReference type="Gene3D" id="3.10.110.10">
    <property type="entry name" value="Ubiquitin Conjugating Enzyme"/>
    <property type="match status" value="1"/>
</dbReference>
<dbReference type="SUPFAM" id="SSF54495">
    <property type="entry name" value="UBC-like"/>
    <property type="match status" value="1"/>
</dbReference>
<feature type="active site" description="Glycyl thioester intermediate" evidence="3">
    <location>
        <position position="90"/>
    </location>
</feature>
<dbReference type="OrthoDB" id="9978460at2759"/>
<evidence type="ECO:0000313" key="8">
    <source>
        <dbReference type="Proteomes" id="UP000230750"/>
    </source>
</evidence>
<dbReference type="PANTHER" id="PTHR24067">
    <property type="entry name" value="UBIQUITIN-CONJUGATING ENZYME E2"/>
    <property type="match status" value="1"/>
</dbReference>
<dbReference type="InterPro" id="IPR000608">
    <property type="entry name" value="UBC"/>
</dbReference>
<dbReference type="GO" id="GO:0005524">
    <property type="term" value="F:ATP binding"/>
    <property type="evidence" value="ECO:0007669"/>
    <property type="project" value="UniProtKB-UniRule"/>
</dbReference>
<evidence type="ECO:0000256" key="4">
    <source>
        <dbReference type="RuleBase" id="RU362109"/>
    </source>
</evidence>
<comment type="caution">
    <text evidence="7">The sequence shown here is derived from an EMBL/GenBank/DDBJ whole genome shotgun (WGS) entry which is preliminary data.</text>
</comment>
<keyword evidence="4" id="KW-0547">Nucleotide-binding</keyword>
<dbReference type="InterPro" id="IPR023313">
    <property type="entry name" value="UBQ-conjugating_AS"/>
</dbReference>
<dbReference type="AlphaFoldDB" id="A0A2G8KM90"/>
<feature type="region of interest" description="Disordered" evidence="5">
    <location>
        <begin position="158"/>
        <end position="183"/>
    </location>
</feature>
<evidence type="ECO:0000313" key="7">
    <source>
        <dbReference type="EMBL" id="PIK49139.1"/>
    </source>
</evidence>
<gene>
    <name evidence="7" type="ORF">BSL78_13973</name>
</gene>
<dbReference type="EMBL" id="MRZV01000478">
    <property type="protein sequence ID" value="PIK49139.1"/>
    <property type="molecule type" value="Genomic_DNA"/>
</dbReference>
<dbReference type="InterPro" id="IPR016135">
    <property type="entry name" value="UBQ-conjugating_enzyme/RWD"/>
</dbReference>
<evidence type="ECO:0000256" key="1">
    <source>
        <dbReference type="ARBA" id="ARBA00022679"/>
    </source>
</evidence>
<evidence type="ECO:0000259" key="6">
    <source>
        <dbReference type="PROSITE" id="PS50127"/>
    </source>
</evidence>
<dbReference type="CDD" id="cd23806">
    <property type="entry name" value="UBCc_UBE2U"/>
    <property type="match status" value="1"/>
</dbReference>
<comment type="similarity">
    <text evidence="4">Belongs to the ubiquitin-conjugating enzyme family.</text>
</comment>
<name>A0A2G8KM90_STIJA</name>
<accession>A0A2G8KM90</accession>
<reference evidence="7 8" key="1">
    <citation type="journal article" date="2017" name="PLoS Biol.">
        <title>The sea cucumber genome provides insights into morphological evolution and visceral regeneration.</title>
        <authorList>
            <person name="Zhang X."/>
            <person name="Sun L."/>
            <person name="Yuan J."/>
            <person name="Sun Y."/>
            <person name="Gao Y."/>
            <person name="Zhang L."/>
            <person name="Li S."/>
            <person name="Dai H."/>
            <person name="Hamel J.F."/>
            <person name="Liu C."/>
            <person name="Yu Y."/>
            <person name="Liu S."/>
            <person name="Lin W."/>
            <person name="Guo K."/>
            <person name="Jin S."/>
            <person name="Xu P."/>
            <person name="Storey K.B."/>
            <person name="Huan P."/>
            <person name="Zhang T."/>
            <person name="Zhou Y."/>
            <person name="Zhang J."/>
            <person name="Lin C."/>
            <person name="Li X."/>
            <person name="Xing L."/>
            <person name="Huo D."/>
            <person name="Sun M."/>
            <person name="Wang L."/>
            <person name="Mercier A."/>
            <person name="Li F."/>
            <person name="Yang H."/>
            <person name="Xiang J."/>
        </authorList>
    </citation>
    <scope>NUCLEOTIDE SEQUENCE [LARGE SCALE GENOMIC DNA]</scope>
    <source>
        <strain evidence="7">Shaxun</strain>
        <tissue evidence="7">Muscle</tissue>
    </source>
</reference>